<name>A0A9D4MTS1_DREPO</name>
<dbReference type="AlphaFoldDB" id="A0A9D4MTS1"/>
<accession>A0A9D4MTS1</accession>
<keyword evidence="1" id="KW-0812">Transmembrane</keyword>
<dbReference type="Proteomes" id="UP000828390">
    <property type="component" value="Unassembled WGS sequence"/>
</dbReference>
<sequence length="101" mass="11430">MELLVHNLLSQAKAAVAMAIIIWTSAVLVQSLDRFAPMYLKLVTFYSFLPFMVMSALVVFMLLTMISMRTFILYAPALLVLFCSSLLIPSMRSMSSWRLVC</sequence>
<keyword evidence="1" id="KW-1133">Transmembrane helix</keyword>
<evidence type="ECO:0000313" key="3">
    <source>
        <dbReference type="Proteomes" id="UP000828390"/>
    </source>
</evidence>
<comment type="caution">
    <text evidence="2">The sequence shown here is derived from an EMBL/GenBank/DDBJ whole genome shotgun (WGS) entry which is preliminary data.</text>
</comment>
<protein>
    <submittedName>
        <fullName evidence="2">Uncharacterized protein</fullName>
    </submittedName>
</protein>
<proteinExistence type="predicted"/>
<feature type="transmembrane region" description="Helical" evidence="1">
    <location>
        <begin position="71"/>
        <end position="88"/>
    </location>
</feature>
<reference evidence="2" key="2">
    <citation type="submission" date="2020-11" db="EMBL/GenBank/DDBJ databases">
        <authorList>
            <person name="McCartney M.A."/>
            <person name="Auch B."/>
            <person name="Kono T."/>
            <person name="Mallez S."/>
            <person name="Becker A."/>
            <person name="Gohl D.M."/>
            <person name="Silverstein K.A.T."/>
            <person name="Koren S."/>
            <person name="Bechman K.B."/>
            <person name="Herman A."/>
            <person name="Abrahante J.E."/>
            <person name="Garbe J."/>
        </authorList>
    </citation>
    <scope>NUCLEOTIDE SEQUENCE</scope>
    <source>
        <strain evidence="2">Duluth1</strain>
        <tissue evidence="2">Whole animal</tissue>
    </source>
</reference>
<gene>
    <name evidence="2" type="ORF">DPMN_006302</name>
</gene>
<reference evidence="2" key="1">
    <citation type="journal article" date="2019" name="bioRxiv">
        <title>The Genome of the Zebra Mussel, Dreissena polymorpha: A Resource for Invasive Species Research.</title>
        <authorList>
            <person name="McCartney M.A."/>
            <person name="Auch B."/>
            <person name="Kono T."/>
            <person name="Mallez S."/>
            <person name="Zhang Y."/>
            <person name="Obille A."/>
            <person name="Becker A."/>
            <person name="Abrahante J.E."/>
            <person name="Garbe J."/>
            <person name="Badalamenti J.P."/>
            <person name="Herman A."/>
            <person name="Mangelson H."/>
            <person name="Liachko I."/>
            <person name="Sullivan S."/>
            <person name="Sone E.D."/>
            <person name="Koren S."/>
            <person name="Silverstein K.A.T."/>
            <person name="Beckman K.B."/>
            <person name="Gohl D.M."/>
        </authorList>
    </citation>
    <scope>NUCLEOTIDE SEQUENCE</scope>
    <source>
        <strain evidence="2">Duluth1</strain>
        <tissue evidence="2">Whole animal</tissue>
    </source>
</reference>
<organism evidence="2 3">
    <name type="scientific">Dreissena polymorpha</name>
    <name type="common">Zebra mussel</name>
    <name type="synonym">Mytilus polymorpha</name>
    <dbReference type="NCBI Taxonomy" id="45954"/>
    <lineage>
        <taxon>Eukaryota</taxon>
        <taxon>Metazoa</taxon>
        <taxon>Spiralia</taxon>
        <taxon>Lophotrochozoa</taxon>
        <taxon>Mollusca</taxon>
        <taxon>Bivalvia</taxon>
        <taxon>Autobranchia</taxon>
        <taxon>Heteroconchia</taxon>
        <taxon>Euheterodonta</taxon>
        <taxon>Imparidentia</taxon>
        <taxon>Neoheterodontei</taxon>
        <taxon>Myida</taxon>
        <taxon>Dreissenoidea</taxon>
        <taxon>Dreissenidae</taxon>
        <taxon>Dreissena</taxon>
    </lineage>
</organism>
<feature type="transmembrane region" description="Helical" evidence="1">
    <location>
        <begin position="12"/>
        <end position="32"/>
    </location>
</feature>
<dbReference type="EMBL" id="JAIWYP010000001">
    <property type="protein sequence ID" value="KAH3882366.1"/>
    <property type="molecule type" value="Genomic_DNA"/>
</dbReference>
<feature type="transmembrane region" description="Helical" evidence="1">
    <location>
        <begin position="44"/>
        <end position="65"/>
    </location>
</feature>
<keyword evidence="1" id="KW-0472">Membrane</keyword>
<evidence type="ECO:0000313" key="2">
    <source>
        <dbReference type="EMBL" id="KAH3882366.1"/>
    </source>
</evidence>
<evidence type="ECO:0000256" key="1">
    <source>
        <dbReference type="SAM" id="Phobius"/>
    </source>
</evidence>
<keyword evidence="3" id="KW-1185">Reference proteome</keyword>